<proteinExistence type="predicted"/>
<organism evidence="1 2">
    <name type="scientific">Oceanobacillus kimchii</name>
    <dbReference type="NCBI Taxonomy" id="746691"/>
    <lineage>
        <taxon>Bacteria</taxon>
        <taxon>Bacillati</taxon>
        <taxon>Bacillota</taxon>
        <taxon>Bacilli</taxon>
        <taxon>Bacillales</taxon>
        <taxon>Bacillaceae</taxon>
        <taxon>Oceanobacillus</taxon>
    </lineage>
</organism>
<dbReference type="Proteomes" id="UP001275436">
    <property type="component" value="Unassembled WGS sequence"/>
</dbReference>
<evidence type="ECO:0000313" key="1">
    <source>
        <dbReference type="EMBL" id="GLO66246.1"/>
    </source>
</evidence>
<comment type="caution">
    <text evidence="1">The sequence shown here is derived from an EMBL/GenBank/DDBJ whole genome shotgun (WGS) entry which is preliminary data.</text>
</comment>
<dbReference type="EMBL" id="BSKO01000001">
    <property type="protein sequence ID" value="GLO66246.1"/>
    <property type="molecule type" value="Genomic_DNA"/>
</dbReference>
<keyword evidence="2" id="KW-1185">Reference proteome</keyword>
<dbReference type="RefSeq" id="WP_317958120.1">
    <property type="nucleotide sequence ID" value="NZ_BSKO01000001.1"/>
</dbReference>
<evidence type="ECO:0000313" key="2">
    <source>
        <dbReference type="Proteomes" id="UP001275436"/>
    </source>
</evidence>
<accession>A0ABQ5TH95</accession>
<reference evidence="1 2" key="1">
    <citation type="submission" date="2023-02" db="EMBL/GenBank/DDBJ databases">
        <title>Oceanobacillus kimchii IFOP_LL358 isolated form Alexandrium catenella lab strain.</title>
        <authorList>
            <person name="Gajardo G."/>
            <person name="Ueki S."/>
            <person name="Maruyama F."/>
        </authorList>
    </citation>
    <scope>NUCLEOTIDE SEQUENCE [LARGE SCALE GENOMIC DNA]</scope>
    <source>
        <strain evidence="1 2">IFOP_LL358</strain>
    </source>
</reference>
<name>A0ABQ5TH95_9BACI</name>
<sequence length="93" mass="10807">MYKNFYESKSIINEIGTLIERNRTIEEVLERGRIIDIYVSNELESPSSLLILGVDKDYIDENLISYIKEGLAQAKKDNKDKIEQLSDELKKLI</sequence>
<gene>
    <name evidence="1" type="ORF">MACH08_20300</name>
</gene>
<protein>
    <submittedName>
        <fullName evidence="1">Uncharacterized protein</fullName>
    </submittedName>
</protein>